<accession>A0ABP4J7Q3</accession>
<reference evidence="3" key="1">
    <citation type="journal article" date="2019" name="Int. J. Syst. Evol. Microbiol.">
        <title>The Global Catalogue of Microorganisms (GCM) 10K type strain sequencing project: providing services to taxonomists for standard genome sequencing and annotation.</title>
        <authorList>
            <consortium name="The Broad Institute Genomics Platform"/>
            <consortium name="The Broad Institute Genome Sequencing Center for Infectious Disease"/>
            <person name="Wu L."/>
            <person name="Ma J."/>
        </authorList>
    </citation>
    <scope>NUCLEOTIDE SEQUENCE [LARGE SCALE GENOMIC DNA]</scope>
    <source>
        <strain evidence="3">JCM 12393</strain>
    </source>
</reference>
<proteinExistence type="predicted"/>
<comment type="caution">
    <text evidence="2">The sequence shown here is derived from an EMBL/GenBank/DDBJ whole genome shotgun (WGS) entry which is preliminary data.</text>
</comment>
<protein>
    <submittedName>
        <fullName evidence="2">Uncharacterized protein</fullName>
    </submittedName>
</protein>
<name>A0ABP4J7Q3_9ACTN</name>
<dbReference type="Proteomes" id="UP001499863">
    <property type="component" value="Unassembled WGS sequence"/>
</dbReference>
<evidence type="ECO:0000256" key="1">
    <source>
        <dbReference type="SAM" id="MobiDB-lite"/>
    </source>
</evidence>
<dbReference type="EMBL" id="BAAAKJ010000388">
    <property type="protein sequence ID" value="GAA1410458.1"/>
    <property type="molecule type" value="Genomic_DNA"/>
</dbReference>
<evidence type="ECO:0000313" key="3">
    <source>
        <dbReference type="Proteomes" id="UP001499863"/>
    </source>
</evidence>
<sequence>MGRTSVAEWRGHAEPVSGQSASWTDGLPATAPDAPAPDRSHSDKRPHAPCHRSASPRMLVSAAGSRLPTDRTSAARRKREPGGKPGLSRSGEWERKPSTALGLAPPRPGKRRPVGVRRSVGAPARESEDLPLRPHPHVRAVHGDLVDWVGGTDGCAACDDTPCAPPPVMTRARNEEEDVSVTARVPPARTGRPPARPRRARTARR</sequence>
<feature type="region of interest" description="Disordered" evidence="1">
    <location>
        <begin position="1"/>
        <end position="136"/>
    </location>
</feature>
<feature type="region of interest" description="Disordered" evidence="1">
    <location>
        <begin position="169"/>
        <end position="205"/>
    </location>
</feature>
<keyword evidence="3" id="KW-1185">Reference proteome</keyword>
<feature type="compositionally biased region" description="Basic and acidic residues" evidence="1">
    <location>
        <begin position="36"/>
        <end position="46"/>
    </location>
</feature>
<gene>
    <name evidence="2" type="ORF">GCM10009639_61470</name>
</gene>
<evidence type="ECO:0000313" key="2">
    <source>
        <dbReference type="EMBL" id="GAA1410458.1"/>
    </source>
</evidence>
<feature type="compositionally biased region" description="Basic residues" evidence="1">
    <location>
        <begin position="195"/>
        <end position="205"/>
    </location>
</feature>
<feature type="compositionally biased region" description="Low complexity" evidence="1">
    <location>
        <begin position="182"/>
        <end position="193"/>
    </location>
</feature>
<organism evidence="2 3">
    <name type="scientific">Kitasatospora putterlickiae</name>
    <dbReference type="NCBI Taxonomy" id="221725"/>
    <lineage>
        <taxon>Bacteria</taxon>
        <taxon>Bacillati</taxon>
        <taxon>Actinomycetota</taxon>
        <taxon>Actinomycetes</taxon>
        <taxon>Kitasatosporales</taxon>
        <taxon>Streptomycetaceae</taxon>
        <taxon>Kitasatospora</taxon>
    </lineage>
</organism>